<dbReference type="GO" id="GO:0008080">
    <property type="term" value="F:N-acetyltransferase activity"/>
    <property type="evidence" value="ECO:0007669"/>
    <property type="project" value="InterPro"/>
</dbReference>
<feature type="domain" description="N-acetyltransferase" evidence="1">
    <location>
        <begin position="1"/>
        <end position="153"/>
    </location>
</feature>
<dbReference type="GO" id="GO:1905502">
    <property type="term" value="F:acetyl-CoA binding"/>
    <property type="evidence" value="ECO:0007669"/>
    <property type="project" value="TreeGrafter"/>
</dbReference>
<name>A0AA88F2D8_RHIRH</name>
<dbReference type="CDD" id="cd04301">
    <property type="entry name" value="NAT_SF"/>
    <property type="match status" value="1"/>
</dbReference>
<dbReference type="RefSeq" id="WP_149898691.1">
    <property type="nucleotide sequence ID" value="NZ_QRFF01000002.1"/>
</dbReference>
<dbReference type="PROSITE" id="PS51186">
    <property type="entry name" value="GNAT"/>
    <property type="match status" value="1"/>
</dbReference>
<accession>A0AA88F2D8</accession>
<proteinExistence type="predicted"/>
<dbReference type="Pfam" id="PF00583">
    <property type="entry name" value="Acetyltransf_1"/>
    <property type="match status" value="1"/>
</dbReference>
<dbReference type="SUPFAM" id="SSF55729">
    <property type="entry name" value="Acyl-CoA N-acyltransferases (Nat)"/>
    <property type="match status" value="1"/>
</dbReference>
<sequence>MLSVISTADRPDLVPITGRWRWEAFFRDEMGLEEMLRLEEAYASNGELMPTVLVLIHGDDPVGMIALCLDDLEGRPDLNPWLAGVYVDQAHRGNGYALRLIEELEALAQREGLTQLSLYTGNAVGLYQKAGWSQIETFERKGREYAIMQKNFPTIRVTASGQ</sequence>
<protein>
    <submittedName>
        <fullName evidence="2">GNAT family N-acetyltransferase</fullName>
    </submittedName>
</protein>
<dbReference type="InterPro" id="IPR016181">
    <property type="entry name" value="Acyl_CoA_acyltransferase"/>
</dbReference>
<organism evidence="2 3">
    <name type="scientific">Rhizobium rhizogenes</name>
    <name type="common">Agrobacterium rhizogenes</name>
    <dbReference type="NCBI Taxonomy" id="359"/>
    <lineage>
        <taxon>Bacteria</taxon>
        <taxon>Pseudomonadati</taxon>
        <taxon>Pseudomonadota</taxon>
        <taxon>Alphaproteobacteria</taxon>
        <taxon>Hyphomicrobiales</taxon>
        <taxon>Rhizobiaceae</taxon>
        <taxon>Rhizobium/Agrobacterium group</taxon>
        <taxon>Rhizobium</taxon>
    </lineage>
</organism>
<dbReference type="GO" id="GO:0005737">
    <property type="term" value="C:cytoplasm"/>
    <property type="evidence" value="ECO:0007669"/>
    <property type="project" value="TreeGrafter"/>
</dbReference>
<dbReference type="Gene3D" id="3.40.630.30">
    <property type="match status" value="1"/>
</dbReference>
<dbReference type="InterPro" id="IPR000182">
    <property type="entry name" value="GNAT_dom"/>
</dbReference>
<comment type="caution">
    <text evidence="2">The sequence shown here is derived from an EMBL/GenBank/DDBJ whole genome shotgun (WGS) entry which is preliminary data.</text>
</comment>
<gene>
    <name evidence="2" type="ORF">DXM27_08725</name>
</gene>
<dbReference type="EMBL" id="QRFF01000002">
    <property type="protein sequence ID" value="KAA3502991.1"/>
    <property type="molecule type" value="Genomic_DNA"/>
</dbReference>
<dbReference type="PANTHER" id="PTHR13538">
    <property type="entry name" value="N-ACETYLTRANSFERASE 6"/>
    <property type="match status" value="1"/>
</dbReference>
<evidence type="ECO:0000313" key="3">
    <source>
        <dbReference type="Proteomes" id="UP000473658"/>
    </source>
</evidence>
<dbReference type="AlphaFoldDB" id="A0AA88F2D8"/>
<evidence type="ECO:0000259" key="1">
    <source>
        <dbReference type="PROSITE" id="PS51186"/>
    </source>
</evidence>
<dbReference type="InterPro" id="IPR039840">
    <property type="entry name" value="NAA80"/>
</dbReference>
<reference evidence="2 3" key="1">
    <citation type="submission" date="2018-08" db="EMBL/GenBank/DDBJ databases">
        <title>Crown Gall in kiwifruit.</title>
        <authorList>
            <person name="Visnovsky S.B."/>
            <person name="Pitman A.R."/>
        </authorList>
    </citation>
    <scope>NUCLEOTIDE SEQUENCE [LARGE SCALE GENOMIC DNA]</scope>
    <source>
        <strain evidence="2 3">SBV_302_78_2</strain>
    </source>
</reference>
<dbReference type="PANTHER" id="PTHR13538:SF4">
    <property type="entry name" value="N-ALPHA-ACETYLTRANSFERASE 80"/>
    <property type="match status" value="1"/>
</dbReference>
<dbReference type="Proteomes" id="UP000473658">
    <property type="component" value="Unassembled WGS sequence"/>
</dbReference>
<evidence type="ECO:0000313" key="2">
    <source>
        <dbReference type="EMBL" id="KAA3502991.1"/>
    </source>
</evidence>